<dbReference type="CDD" id="cd16021">
    <property type="entry name" value="ALP_like"/>
    <property type="match status" value="1"/>
</dbReference>
<proteinExistence type="predicted"/>
<dbReference type="PANTHER" id="PTHR10974:SF1">
    <property type="entry name" value="FI08016P-RELATED"/>
    <property type="match status" value="1"/>
</dbReference>
<dbReference type="Gene3D" id="3.40.720.10">
    <property type="entry name" value="Alkaline Phosphatase, subunit A"/>
    <property type="match status" value="1"/>
</dbReference>
<dbReference type="Proteomes" id="UP001235939">
    <property type="component" value="Chromosome 11"/>
</dbReference>
<sequence>MDIKNVRKWYREFNEGRINVHDEQRSGRLSLPESTVARIDEMVRANRRITLEEIEDGLNEDCSHFSVHKIVSETLGYRKVSASLTTIQTSSVTVSTPEISAKEFGFASFLVDLPYCKLPNFLPLDSSVRHLVERHGPLRCDMGYPSYSGQQGHILWVIPPHKTEDNITCCYRSIRRPLEGSDYQYELEDGCHFFPNRVYIQDEFVKLECRRKDEKEPFYTNYHSFIHEKKEVENRTLPSDSKKYCILILGVDSVSRLNFHRQFPRTMELLNEELEGVEMLGYNKVGDNTFPNLIPITTGLSESELEKLCFPNSDTPLDDCPLIWKRYSEAGYRTFYAEDTPMMATFNYLKRGFNKIPTDYYFRPFILAYEQALGKNHSGNAYLCVGHKSETEATLDWLSDFMVEFHDRPYFALTWINSLTHDYLNHGSMGDEFYERFLRKTRPYLNNTIIVLLSDHGMRWGSIRETTIGKLEERLPMFWVILPERFKKEYPELAANLRINSQRLITPFDLHATLKHILTLGDHSVTESPPGFSLLKPVPVNRTCEEAGIADHWCACFLGYNVSAASQKVRDVANFVVAEVNRMLAGLMDLCAPLSLESIHSAELKYITHANHSTSKVYTVILAVAPSGAVFEASVHHPAGGVVHHEFLPQGRTVNKEYYLQVMRNLREAIRQKRPDLWKNKNWLLHHDNTPAHTSLLVRDFLAKNNTLMMPQPPYSPDLAPCDFFLFPKLKRLMKGRRYATLDEIKTASKEELKKIFKNDFLKCFEDWKNRWHKCIISHGDYFEGDKI</sequence>
<dbReference type="PANTHER" id="PTHR10974">
    <property type="entry name" value="FI08016P-RELATED"/>
    <property type="match status" value="1"/>
</dbReference>
<dbReference type="InterPro" id="IPR036397">
    <property type="entry name" value="RNaseH_sf"/>
</dbReference>
<dbReference type="Gene3D" id="3.30.420.10">
    <property type="entry name" value="Ribonuclease H-like superfamily/Ribonuclease H"/>
    <property type="match status" value="1"/>
</dbReference>
<evidence type="ECO:0008006" key="3">
    <source>
        <dbReference type="Google" id="ProtNLM"/>
    </source>
</evidence>
<dbReference type="InterPro" id="IPR001888">
    <property type="entry name" value="Transposase_1"/>
</dbReference>
<dbReference type="InterPro" id="IPR004245">
    <property type="entry name" value="DUF229"/>
</dbReference>
<evidence type="ECO:0000313" key="2">
    <source>
        <dbReference type="Proteomes" id="UP001235939"/>
    </source>
</evidence>
<dbReference type="SUPFAM" id="SSF53649">
    <property type="entry name" value="Alkaline phosphatase-like"/>
    <property type="match status" value="1"/>
</dbReference>
<gene>
    <name evidence="1" type="ORF">LAZ67_11002565</name>
</gene>
<feature type="non-terminal residue" evidence="1">
    <location>
        <position position="788"/>
    </location>
</feature>
<dbReference type="Pfam" id="PF01359">
    <property type="entry name" value="Transposase_1"/>
    <property type="match status" value="1"/>
</dbReference>
<protein>
    <recommendedName>
        <fullName evidence="3">Mariner Mos1 transposase</fullName>
    </recommendedName>
</protein>
<organism evidence="1 2">
    <name type="scientific">Cordylochernes scorpioides</name>
    <dbReference type="NCBI Taxonomy" id="51811"/>
    <lineage>
        <taxon>Eukaryota</taxon>
        <taxon>Metazoa</taxon>
        <taxon>Ecdysozoa</taxon>
        <taxon>Arthropoda</taxon>
        <taxon>Chelicerata</taxon>
        <taxon>Arachnida</taxon>
        <taxon>Pseudoscorpiones</taxon>
        <taxon>Cheliferoidea</taxon>
        <taxon>Chernetidae</taxon>
        <taxon>Cordylochernes</taxon>
    </lineage>
</organism>
<name>A0ABY6L478_9ARAC</name>
<accession>A0ABY6L478</accession>
<evidence type="ECO:0000313" key="1">
    <source>
        <dbReference type="EMBL" id="UYV74235.1"/>
    </source>
</evidence>
<reference evidence="1 2" key="1">
    <citation type="submission" date="2022-01" db="EMBL/GenBank/DDBJ databases">
        <title>A chromosomal length assembly of Cordylochernes scorpioides.</title>
        <authorList>
            <person name="Zeh D."/>
            <person name="Zeh J."/>
        </authorList>
    </citation>
    <scope>NUCLEOTIDE SEQUENCE [LARGE SCALE GENOMIC DNA]</scope>
    <source>
        <strain evidence="1">IN4F17</strain>
        <tissue evidence="1">Whole Body</tissue>
    </source>
</reference>
<dbReference type="Pfam" id="PF02995">
    <property type="entry name" value="DUF229"/>
    <property type="match status" value="1"/>
</dbReference>
<dbReference type="EMBL" id="CP092873">
    <property type="protein sequence ID" value="UYV74235.1"/>
    <property type="molecule type" value="Genomic_DNA"/>
</dbReference>
<dbReference type="InterPro" id="IPR017850">
    <property type="entry name" value="Alkaline_phosphatase_core_sf"/>
</dbReference>
<keyword evidence="2" id="KW-1185">Reference proteome</keyword>